<sequence length="44" mass="5008">MFTSCYILRKITLDSRKTGCYNISSEEGKRQRHSRPALFLSGGV</sequence>
<evidence type="ECO:0000313" key="1">
    <source>
        <dbReference type="EMBL" id="DAE28095.1"/>
    </source>
</evidence>
<accession>A0A8S5R9R8</accession>
<reference evidence="1" key="1">
    <citation type="journal article" date="2021" name="Proc. Natl. Acad. Sci. U.S.A.">
        <title>A Catalog of Tens of Thousands of Viruses from Human Metagenomes Reveals Hidden Associations with Chronic Diseases.</title>
        <authorList>
            <person name="Tisza M.J."/>
            <person name="Buck C.B."/>
        </authorList>
    </citation>
    <scope>NUCLEOTIDE SEQUENCE</scope>
    <source>
        <strain evidence="1">CtkfT29</strain>
    </source>
</reference>
<organism evidence="1">
    <name type="scientific">Siphoviridae sp. ctkfT29</name>
    <dbReference type="NCBI Taxonomy" id="2827278"/>
    <lineage>
        <taxon>Viruses</taxon>
        <taxon>Duplodnaviria</taxon>
        <taxon>Heunggongvirae</taxon>
        <taxon>Uroviricota</taxon>
        <taxon>Caudoviricetes</taxon>
    </lineage>
</organism>
<name>A0A8S5R9R8_9CAUD</name>
<dbReference type="EMBL" id="BK015850">
    <property type="protein sequence ID" value="DAE28095.1"/>
    <property type="molecule type" value="Genomic_DNA"/>
</dbReference>
<protein>
    <submittedName>
        <fullName evidence="1">Uncharacterized protein</fullName>
    </submittedName>
</protein>
<proteinExistence type="predicted"/>